<dbReference type="InterPro" id="IPR013989">
    <property type="entry name" value="Dev_and_cell_death_domain"/>
</dbReference>
<dbReference type="AlphaFoldDB" id="A0A835RAM6"/>
<organism evidence="3 4">
    <name type="scientific">Vanilla planifolia</name>
    <name type="common">Vanilla</name>
    <dbReference type="NCBI Taxonomy" id="51239"/>
    <lineage>
        <taxon>Eukaryota</taxon>
        <taxon>Viridiplantae</taxon>
        <taxon>Streptophyta</taxon>
        <taxon>Embryophyta</taxon>
        <taxon>Tracheophyta</taxon>
        <taxon>Spermatophyta</taxon>
        <taxon>Magnoliopsida</taxon>
        <taxon>Liliopsida</taxon>
        <taxon>Asparagales</taxon>
        <taxon>Orchidaceae</taxon>
        <taxon>Vanilloideae</taxon>
        <taxon>Vanilleae</taxon>
        <taxon>Vanilla</taxon>
    </lineage>
</organism>
<keyword evidence="4" id="KW-1185">Reference proteome</keyword>
<dbReference type="PANTHER" id="PTHR46444:SF19">
    <property type="entry name" value="OS02G0745600 PROTEIN"/>
    <property type="match status" value="1"/>
</dbReference>
<dbReference type="PROSITE" id="PS51222">
    <property type="entry name" value="DCD"/>
    <property type="match status" value="1"/>
</dbReference>
<sequence>MGKPKKFKKRFGGETLTPKESGKKKRGSRIEEGRTAASGSANTLVPVSKNPIPAVAAAPDSGAVANNSRGEASAGNNKKKEPASTGNKGTEHSERSSGFIFMCSAKTKPECYRHRVFGLPKAKLAVVEKIKPGARLFLYDFDLKLMYGVYRSTSKGGLNLVANAFGGKFPAQVKFKIDKDCLPLPESTFKLAIQENYDSTNKFQPSLNSKQVHKLLSLFRPAHGAPEPALPKYVEEVRPQASRYLPPSEDPYRSVHPISARAPAGYEPYAPAHPQSIVDELYRSRTLSDAPLRTDSRYIAPTALSASGDPAASTPQYVLVDARYLQIAPGLGPMDPYRHSLLSSDDYRQLADLHGYYSDARGLSDRLSYREQVMAPITDYRLPPTRDGDFVPRAEQRTTQDLPLPRSYLTPGYDDAGRAYADTSVASRYLFPSATSAYR</sequence>
<gene>
    <name evidence="3" type="ORF">HPP92_009735</name>
</gene>
<feature type="compositionally biased region" description="Basic residues" evidence="1">
    <location>
        <begin position="1"/>
        <end position="10"/>
    </location>
</feature>
<accession>A0A835RAM6</accession>
<feature type="domain" description="DCD" evidence="2">
    <location>
        <begin position="94"/>
        <end position="221"/>
    </location>
</feature>
<protein>
    <recommendedName>
        <fullName evidence="2">DCD domain-containing protein</fullName>
    </recommendedName>
</protein>
<comment type="caution">
    <text evidence="3">The sequence shown here is derived from an EMBL/GenBank/DDBJ whole genome shotgun (WGS) entry which is preliminary data.</text>
</comment>
<dbReference type="Proteomes" id="UP000636800">
    <property type="component" value="Unassembled WGS sequence"/>
</dbReference>
<feature type="compositionally biased region" description="Polar residues" evidence="1">
    <location>
        <begin position="66"/>
        <end position="76"/>
    </location>
</feature>
<dbReference type="PANTHER" id="PTHR46444">
    <property type="entry name" value="DCD (DEVELOPMENT AND CELL DEATH) DOMAIN PROTEIN-RELATED"/>
    <property type="match status" value="1"/>
</dbReference>
<evidence type="ECO:0000259" key="2">
    <source>
        <dbReference type="PROSITE" id="PS51222"/>
    </source>
</evidence>
<dbReference type="SMART" id="SM00767">
    <property type="entry name" value="DCD"/>
    <property type="match status" value="1"/>
</dbReference>
<evidence type="ECO:0000313" key="3">
    <source>
        <dbReference type="EMBL" id="KAG0485656.1"/>
    </source>
</evidence>
<dbReference type="Pfam" id="PF10539">
    <property type="entry name" value="Dev_Cell_Death"/>
    <property type="match status" value="1"/>
</dbReference>
<reference evidence="3 4" key="1">
    <citation type="journal article" date="2020" name="Nat. Food">
        <title>A phased Vanilla planifolia genome enables genetic improvement of flavour and production.</title>
        <authorList>
            <person name="Hasing T."/>
            <person name="Tang H."/>
            <person name="Brym M."/>
            <person name="Khazi F."/>
            <person name="Huang T."/>
            <person name="Chambers A.H."/>
        </authorList>
    </citation>
    <scope>NUCLEOTIDE SEQUENCE [LARGE SCALE GENOMIC DNA]</scope>
    <source>
        <tissue evidence="3">Leaf</tissue>
    </source>
</reference>
<dbReference type="EMBL" id="JADCNL010000004">
    <property type="protein sequence ID" value="KAG0485656.1"/>
    <property type="molecule type" value="Genomic_DNA"/>
</dbReference>
<proteinExistence type="predicted"/>
<evidence type="ECO:0000256" key="1">
    <source>
        <dbReference type="SAM" id="MobiDB-lite"/>
    </source>
</evidence>
<feature type="compositionally biased region" description="Low complexity" evidence="1">
    <location>
        <begin position="53"/>
        <end position="65"/>
    </location>
</feature>
<name>A0A835RAM6_VANPL</name>
<evidence type="ECO:0000313" key="4">
    <source>
        <dbReference type="Proteomes" id="UP000636800"/>
    </source>
</evidence>
<feature type="region of interest" description="Disordered" evidence="1">
    <location>
        <begin position="1"/>
        <end position="94"/>
    </location>
</feature>
<dbReference type="OrthoDB" id="2019572at2759"/>